<keyword evidence="3" id="KW-1133">Transmembrane helix</keyword>
<keyword evidence="5" id="KW-1185">Reference proteome</keyword>
<dbReference type="AlphaFoldDB" id="A0AAD7M9K5"/>
<protein>
    <submittedName>
        <fullName evidence="4">Uncharacterized protein</fullName>
    </submittedName>
</protein>
<feature type="region of interest" description="Disordered" evidence="2">
    <location>
        <begin position="378"/>
        <end position="405"/>
    </location>
</feature>
<feature type="transmembrane region" description="Helical" evidence="3">
    <location>
        <begin position="89"/>
        <end position="110"/>
    </location>
</feature>
<keyword evidence="1" id="KW-0175">Coiled coil</keyword>
<feature type="compositionally biased region" description="Polar residues" evidence="2">
    <location>
        <begin position="51"/>
        <end position="60"/>
    </location>
</feature>
<name>A0AAD7M9K5_MYCRO</name>
<feature type="compositionally biased region" description="Polar residues" evidence="2">
    <location>
        <begin position="19"/>
        <end position="31"/>
    </location>
</feature>
<sequence>MIGSQNLLFGAVEAEASSPGGTPTQPAFSHSTPPPYDARPWSYAAPGPNHPQRSANGHSRQSIDDPASDRTPLLPSAPSPTPKTKWDRFPVYMLLIFLLCLAITPAWNYFSSEDALDPAARDRLRRAWDKEIRGHEATRRAWASEVAAHETIRMGWEEERLQLMRDREEWLREKHGEETRRKAEDERVRAGWEKERLRLVRDREEWRREKQREETRREAEDERVRAGWEKERLQLVRDREEWLREKQGEETRRKAEDERVRASFAWESLRAEERCVRHGARQYSARISNVPRAYDPAQACTETAVEIHGRKIANPSWCEKSTIFLPPLHSSHIGHQRGSRPSPGQNSSNGAMKFGKQVGTHGRRAIASALAVRRSCFSPVSRPPSSRRWGGGHQMRSTDTGGPSKISLPSTRLTLAVFHLPVFQVSRWLCLVWAASFGSSSAFPSALNPEVRLRTADFSP</sequence>
<evidence type="ECO:0000256" key="2">
    <source>
        <dbReference type="SAM" id="MobiDB-lite"/>
    </source>
</evidence>
<feature type="coiled-coil region" evidence="1">
    <location>
        <begin position="196"/>
        <end position="223"/>
    </location>
</feature>
<reference evidence="4" key="1">
    <citation type="submission" date="2023-03" db="EMBL/GenBank/DDBJ databases">
        <title>Massive genome expansion in bonnet fungi (Mycena s.s.) driven by repeated elements and novel gene families across ecological guilds.</title>
        <authorList>
            <consortium name="Lawrence Berkeley National Laboratory"/>
            <person name="Harder C.B."/>
            <person name="Miyauchi S."/>
            <person name="Viragh M."/>
            <person name="Kuo A."/>
            <person name="Thoen E."/>
            <person name="Andreopoulos B."/>
            <person name="Lu D."/>
            <person name="Skrede I."/>
            <person name="Drula E."/>
            <person name="Henrissat B."/>
            <person name="Morin E."/>
            <person name="Kohler A."/>
            <person name="Barry K."/>
            <person name="LaButti K."/>
            <person name="Morin E."/>
            <person name="Salamov A."/>
            <person name="Lipzen A."/>
            <person name="Mereny Z."/>
            <person name="Hegedus B."/>
            <person name="Baldrian P."/>
            <person name="Stursova M."/>
            <person name="Weitz H."/>
            <person name="Taylor A."/>
            <person name="Grigoriev I.V."/>
            <person name="Nagy L.G."/>
            <person name="Martin F."/>
            <person name="Kauserud H."/>
        </authorList>
    </citation>
    <scope>NUCLEOTIDE SEQUENCE</scope>
    <source>
        <strain evidence="4">CBHHK067</strain>
    </source>
</reference>
<keyword evidence="3" id="KW-0472">Membrane</keyword>
<dbReference type="Proteomes" id="UP001221757">
    <property type="component" value="Unassembled WGS sequence"/>
</dbReference>
<feature type="region of interest" description="Disordered" evidence="2">
    <location>
        <begin position="1"/>
        <end position="81"/>
    </location>
</feature>
<proteinExistence type="predicted"/>
<feature type="compositionally biased region" description="Low complexity" evidence="2">
    <location>
        <begin position="378"/>
        <end position="388"/>
    </location>
</feature>
<evidence type="ECO:0000313" key="5">
    <source>
        <dbReference type="Proteomes" id="UP001221757"/>
    </source>
</evidence>
<keyword evidence="3" id="KW-0812">Transmembrane</keyword>
<evidence type="ECO:0000313" key="4">
    <source>
        <dbReference type="EMBL" id="KAJ7706662.1"/>
    </source>
</evidence>
<accession>A0AAD7M9K5</accession>
<dbReference type="EMBL" id="JARKIE010000006">
    <property type="protein sequence ID" value="KAJ7706662.1"/>
    <property type="molecule type" value="Genomic_DNA"/>
</dbReference>
<evidence type="ECO:0000256" key="3">
    <source>
        <dbReference type="SAM" id="Phobius"/>
    </source>
</evidence>
<gene>
    <name evidence="4" type="ORF">B0H17DRAFT_1325560</name>
</gene>
<feature type="region of interest" description="Disordered" evidence="2">
    <location>
        <begin position="329"/>
        <end position="355"/>
    </location>
</feature>
<comment type="caution">
    <text evidence="4">The sequence shown here is derived from an EMBL/GenBank/DDBJ whole genome shotgun (WGS) entry which is preliminary data.</text>
</comment>
<feature type="compositionally biased region" description="Polar residues" evidence="2">
    <location>
        <begin position="395"/>
        <end position="405"/>
    </location>
</feature>
<evidence type="ECO:0000256" key="1">
    <source>
        <dbReference type="SAM" id="Coils"/>
    </source>
</evidence>
<organism evidence="4 5">
    <name type="scientific">Mycena rosella</name>
    <name type="common">Pink bonnet</name>
    <name type="synonym">Agaricus rosellus</name>
    <dbReference type="NCBI Taxonomy" id="1033263"/>
    <lineage>
        <taxon>Eukaryota</taxon>
        <taxon>Fungi</taxon>
        <taxon>Dikarya</taxon>
        <taxon>Basidiomycota</taxon>
        <taxon>Agaricomycotina</taxon>
        <taxon>Agaricomycetes</taxon>
        <taxon>Agaricomycetidae</taxon>
        <taxon>Agaricales</taxon>
        <taxon>Marasmiineae</taxon>
        <taxon>Mycenaceae</taxon>
        <taxon>Mycena</taxon>
    </lineage>
</organism>